<sequence length="244" mass="27782">MIGKKRHAYSYVEKKKGRGKILLVVLFFVFLCMLFGLIHCFLIRMYRTESVSMQPLLSPGDCVVVLPFYFLAPSGDANLPKRGDVVAVRPVPQEKGLPFPWNAADALAAFVTFQQVHPFRSGMAWEDRPVIRRLLGLPGDTLYMEDFILYIRPEGEPHFLTEFELVPHEKGYNVISDPLPAGWTDGLPFSGSFPPVTLQENEFFVMSDNRILTNDSRVWGAVRAESIEGKMVFRYWPLREIGIP</sequence>
<dbReference type="GO" id="GO:0009003">
    <property type="term" value="F:signal peptidase activity"/>
    <property type="evidence" value="ECO:0007669"/>
    <property type="project" value="UniProtKB-EC"/>
</dbReference>
<gene>
    <name evidence="5" type="primary">lepB</name>
    <name evidence="5" type="ORF">IAA96_00995</name>
</gene>
<dbReference type="AlphaFoldDB" id="A0A9D9EMH8"/>
<comment type="catalytic activity">
    <reaction evidence="3">
        <text>Cleavage of hydrophobic, N-terminal signal or leader sequences from secreted and periplasmic proteins.</text>
        <dbReference type="EC" id="3.4.21.89"/>
    </reaction>
</comment>
<dbReference type="EC" id="3.4.21.89" evidence="3"/>
<dbReference type="GO" id="GO:0004252">
    <property type="term" value="F:serine-type endopeptidase activity"/>
    <property type="evidence" value="ECO:0007669"/>
    <property type="project" value="InterPro"/>
</dbReference>
<evidence type="ECO:0000256" key="1">
    <source>
        <dbReference type="ARBA" id="ARBA00009370"/>
    </source>
</evidence>
<evidence type="ECO:0000256" key="2">
    <source>
        <dbReference type="ARBA" id="ARBA00019232"/>
    </source>
</evidence>
<dbReference type="InterPro" id="IPR000223">
    <property type="entry name" value="Pept_S26A_signal_pept_1"/>
</dbReference>
<keyword evidence="3" id="KW-0812">Transmembrane</keyword>
<keyword evidence="3" id="KW-0472">Membrane</keyword>
<comment type="caution">
    <text evidence="5">The sequence shown here is derived from an EMBL/GenBank/DDBJ whole genome shotgun (WGS) entry which is preliminary data.</text>
</comment>
<dbReference type="Pfam" id="PF10502">
    <property type="entry name" value="Peptidase_S26"/>
    <property type="match status" value="1"/>
</dbReference>
<protein>
    <recommendedName>
        <fullName evidence="2 3">Signal peptidase I</fullName>
        <ecNumber evidence="3">3.4.21.89</ecNumber>
    </recommendedName>
</protein>
<name>A0A9D9EMH8_9SPIR</name>
<keyword evidence="3" id="KW-1133">Transmembrane helix</keyword>
<dbReference type="EMBL" id="JADIMS010000012">
    <property type="protein sequence ID" value="MBO8449663.1"/>
    <property type="molecule type" value="Genomic_DNA"/>
</dbReference>
<dbReference type="GO" id="GO:0006465">
    <property type="term" value="P:signal peptide processing"/>
    <property type="evidence" value="ECO:0007669"/>
    <property type="project" value="InterPro"/>
</dbReference>
<reference evidence="5" key="1">
    <citation type="submission" date="2020-10" db="EMBL/GenBank/DDBJ databases">
        <authorList>
            <person name="Gilroy R."/>
        </authorList>
    </citation>
    <scope>NUCLEOTIDE SEQUENCE</scope>
    <source>
        <strain evidence="5">B3-4054</strain>
    </source>
</reference>
<dbReference type="InterPro" id="IPR036286">
    <property type="entry name" value="LexA/Signal_pep-like_sf"/>
</dbReference>
<evidence type="ECO:0000259" key="4">
    <source>
        <dbReference type="Pfam" id="PF10502"/>
    </source>
</evidence>
<dbReference type="PRINTS" id="PR00727">
    <property type="entry name" value="LEADERPTASE"/>
</dbReference>
<keyword evidence="3" id="KW-0645">Protease</keyword>
<dbReference type="Proteomes" id="UP000823616">
    <property type="component" value="Unassembled WGS sequence"/>
</dbReference>
<proteinExistence type="inferred from homology"/>
<dbReference type="InterPro" id="IPR019533">
    <property type="entry name" value="Peptidase_S26"/>
</dbReference>
<evidence type="ECO:0000313" key="5">
    <source>
        <dbReference type="EMBL" id="MBO8449663.1"/>
    </source>
</evidence>
<evidence type="ECO:0000313" key="6">
    <source>
        <dbReference type="Proteomes" id="UP000823616"/>
    </source>
</evidence>
<comment type="similarity">
    <text evidence="1 3">Belongs to the peptidase S26 family.</text>
</comment>
<dbReference type="GO" id="GO:0016020">
    <property type="term" value="C:membrane"/>
    <property type="evidence" value="ECO:0007669"/>
    <property type="project" value="UniProtKB-SubCell"/>
</dbReference>
<accession>A0A9D9EMH8</accession>
<feature type="domain" description="Peptidase S26" evidence="4">
    <location>
        <begin position="24"/>
        <end position="236"/>
    </location>
</feature>
<dbReference type="CDD" id="cd06530">
    <property type="entry name" value="S26_SPase_I"/>
    <property type="match status" value="1"/>
</dbReference>
<feature type="transmembrane region" description="Helical" evidence="3">
    <location>
        <begin position="21"/>
        <end position="46"/>
    </location>
</feature>
<keyword evidence="3 5" id="KW-0378">Hydrolase</keyword>
<dbReference type="NCBIfam" id="TIGR02227">
    <property type="entry name" value="sigpep_I_bact"/>
    <property type="match status" value="1"/>
</dbReference>
<dbReference type="SUPFAM" id="SSF51306">
    <property type="entry name" value="LexA/Signal peptidase"/>
    <property type="match status" value="1"/>
</dbReference>
<dbReference type="PANTHER" id="PTHR43390">
    <property type="entry name" value="SIGNAL PEPTIDASE I"/>
    <property type="match status" value="1"/>
</dbReference>
<comment type="subcellular location">
    <subcellularLocation>
        <location evidence="3">Membrane</location>
        <topology evidence="3">Single-pass type II membrane protein</topology>
    </subcellularLocation>
</comment>
<dbReference type="Gene3D" id="2.10.109.10">
    <property type="entry name" value="Umud Fragment, subunit A"/>
    <property type="match status" value="1"/>
</dbReference>
<dbReference type="PANTHER" id="PTHR43390:SF1">
    <property type="entry name" value="CHLOROPLAST PROCESSING PEPTIDASE"/>
    <property type="match status" value="1"/>
</dbReference>
<evidence type="ECO:0000256" key="3">
    <source>
        <dbReference type="RuleBase" id="RU362042"/>
    </source>
</evidence>
<reference evidence="5" key="2">
    <citation type="journal article" date="2021" name="PeerJ">
        <title>Extensive microbial diversity within the chicken gut microbiome revealed by metagenomics and culture.</title>
        <authorList>
            <person name="Gilroy R."/>
            <person name="Ravi A."/>
            <person name="Getino M."/>
            <person name="Pursley I."/>
            <person name="Horton D.L."/>
            <person name="Alikhan N.F."/>
            <person name="Baker D."/>
            <person name="Gharbi K."/>
            <person name="Hall N."/>
            <person name="Watson M."/>
            <person name="Adriaenssens E.M."/>
            <person name="Foster-Nyarko E."/>
            <person name="Jarju S."/>
            <person name="Secka A."/>
            <person name="Antonio M."/>
            <person name="Oren A."/>
            <person name="Chaudhuri R.R."/>
            <person name="La Ragione R."/>
            <person name="Hildebrand F."/>
            <person name="Pallen M.J."/>
        </authorList>
    </citation>
    <scope>NUCLEOTIDE SEQUENCE</scope>
    <source>
        <strain evidence="5">B3-4054</strain>
    </source>
</reference>
<organism evidence="5 6">
    <name type="scientific">Candidatus Avitreponema avistercoris</name>
    <dbReference type="NCBI Taxonomy" id="2840705"/>
    <lineage>
        <taxon>Bacteria</taxon>
        <taxon>Pseudomonadati</taxon>
        <taxon>Spirochaetota</taxon>
        <taxon>Spirochaetia</taxon>
        <taxon>Spirochaetales</taxon>
        <taxon>Candidatus Avitreponema</taxon>
    </lineage>
</organism>